<sequence length="126" mass="14724">MKKLIVLFFVFVFLLLVTYGFSQQNVIKKGSTIIYGSEDQKLTPGNGGGGIGSSFIWIGVYLVQRFVDHTYNEVESKVFNYVKEFLAYSWNKAFEKAKMFFKRYYEFLRQSYPDAKIDADYSLKEK</sequence>
<proteinExistence type="predicted"/>
<name>A0ABX3IHP1_9BACT</name>
<dbReference type="EMBL" id="LBFC01000017">
    <property type="protein sequence ID" value="ONN27351.1"/>
    <property type="molecule type" value="Genomic_DNA"/>
</dbReference>
<comment type="caution">
    <text evidence="1">The sequence shown here is derived from an EMBL/GenBank/DDBJ whole genome shotgun (WGS) entry which is preliminary data.</text>
</comment>
<organism evidence="1 2">
    <name type="scientific">Thermosipho affectus</name>
    <dbReference type="NCBI Taxonomy" id="660294"/>
    <lineage>
        <taxon>Bacteria</taxon>
        <taxon>Thermotogati</taxon>
        <taxon>Thermotogota</taxon>
        <taxon>Thermotogae</taxon>
        <taxon>Thermotogales</taxon>
        <taxon>Fervidobacteriaceae</taxon>
        <taxon>Thermosipho</taxon>
    </lineage>
</organism>
<gene>
    <name evidence="1" type="ORF">XJ44_04220</name>
</gene>
<reference evidence="1 2" key="1">
    <citation type="submission" date="2015-06" db="EMBL/GenBank/DDBJ databases">
        <title>Genome sequencing of Thermotogales isolates from hydrothermal vents.</title>
        <authorList>
            <person name="Haverkamp T.H."/>
            <person name="Kublanov I.V."/>
            <person name="Nesbo C.L."/>
        </authorList>
    </citation>
    <scope>NUCLEOTIDE SEQUENCE [LARGE SCALE GENOMIC DNA]</scope>
    <source>
        <strain evidence="2">ik275mar</strain>
    </source>
</reference>
<protein>
    <recommendedName>
        <fullName evidence="3">Lipoprotein</fullName>
    </recommendedName>
</protein>
<evidence type="ECO:0000313" key="1">
    <source>
        <dbReference type="EMBL" id="ONN27351.1"/>
    </source>
</evidence>
<evidence type="ECO:0008006" key="3">
    <source>
        <dbReference type="Google" id="ProtNLM"/>
    </source>
</evidence>
<keyword evidence="2" id="KW-1185">Reference proteome</keyword>
<accession>A0ABX3IHP1</accession>
<dbReference type="RefSeq" id="WP_077198178.1">
    <property type="nucleotide sequence ID" value="NZ_LBFC01000017.1"/>
</dbReference>
<dbReference type="Proteomes" id="UP000242616">
    <property type="component" value="Unassembled WGS sequence"/>
</dbReference>
<evidence type="ECO:0000313" key="2">
    <source>
        <dbReference type="Proteomes" id="UP000242616"/>
    </source>
</evidence>